<dbReference type="InterPro" id="IPR036249">
    <property type="entry name" value="Thioredoxin-like_sf"/>
</dbReference>
<organism evidence="2 3">
    <name type="scientific">Sphingomonas ursincola</name>
    <dbReference type="NCBI Taxonomy" id="56361"/>
    <lineage>
        <taxon>Bacteria</taxon>
        <taxon>Pseudomonadati</taxon>
        <taxon>Pseudomonadota</taxon>
        <taxon>Alphaproteobacteria</taxon>
        <taxon>Sphingomonadales</taxon>
        <taxon>Sphingomonadaceae</taxon>
        <taxon>Sphingomonas</taxon>
    </lineage>
</organism>
<dbReference type="InterPro" id="IPR040079">
    <property type="entry name" value="Glutathione_S-Trfase"/>
</dbReference>
<name>A0A7V8U8N3_9SPHN</name>
<gene>
    <name evidence="2" type="ORF">FG486_07745</name>
</gene>
<comment type="caution">
    <text evidence="2">The sequence shown here is derived from an EMBL/GenBank/DDBJ whole genome shotgun (WGS) entry which is preliminary data.</text>
</comment>
<evidence type="ECO:0000313" key="3">
    <source>
        <dbReference type="Proteomes" id="UP000589292"/>
    </source>
</evidence>
<dbReference type="GO" id="GO:0005737">
    <property type="term" value="C:cytoplasm"/>
    <property type="evidence" value="ECO:0007669"/>
    <property type="project" value="TreeGrafter"/>
</dbReference>
<dbReference type="RefSeq" id="WP_181267138.1">
    <property type="nucleotide sequence ID" value="NZ_BAAAGB010000001.1"/>
</dbReference>
<protein>
    <submittedName>
        <fullName evidence="2">Glutathione S-transferase</fullName>
    </submittedName>
</protein>
<dbReference type="SFLD" id="SFLDS00019">
    <property type="entry name" value="Glutathione_Transferase_(cytos"/>
    <property type="match status" value="1"/>
</dbReference>
<dbReference type="PROSITE" id="PS50404">
    <property type="entry name" value="GST_NTER"/>
    <property type="match status" value="1"/>
</dbReference>
<dbReference type="EMBL" id="VDES01000002">
    <property type="protein sequence ID" value="MBA1374228.1"/>
    <property type="molecule type" value="Genomic_DNA"/>
</dbReference>
<dbReference type="PANTHER" id="PTHR43968:SF6">
    <property type="entry name" value="GLUTATHIONE S-TRANSFERASE OMEGA"/>
    <property type="match status" value="1"/>
</dbReference>
<evidence type="ECO:0000259" key="1">
    <source>
        <dbReference type="PROSITE" id="PS50404"/>
    </source>
</evidence>
<dbReference type="InterPro" id="IPR004045">
    <property type="entry name" value="Glutathione_S-Trfase_N"/>
</dbReference>
<dbReference type="Pfam" id="PF13410">
    <property type="entry name" value="GST_C_2"/>
    <property type="match status" value="1"/>
</dbReference>
<feature type="domain" description="GST N-terminal" evidence="1">
    <location>
        <begin position="3"/>
        <end position="82"/>
    </location>
</feature>
<reference evidence="2 3" key="1">
    <citation type="journal article" date="1994" name="Int. J. Syst. Bacteriol.">
        <title>Phylogenetic positions of novel aerobic, bacteriochlorophyll a-containing bacteria and description of Roseococcus thiosulfatophilus gen. nov., sp. nov., Erythromicrobium ramosum gen. nov., sp. nov., and Erythrobacter litoralis sp. nov.</title>
        <authorList>
            <person name="Yurkov V."/>
            <person name="Stackebrandt E."/>
            <person name="Holmes A."/>
            <person name="Fuerst J.A."/>
            <person name="Hugenholtz P."/>
            <person name="Golecki J."/>
            <person name="Gad'on N."/>
            <person name="Gorlenko V.M."/>
            <person name="Kompantseva E.I."/>
            <person name="Drews G."/>
        </authorList>
    </citation>
    <scope>NUCLEOTIDE SEQUENCE [LARGE SCALE GENOMIC DNA]</scope>
    <source>
        <strain evidence="2 3">KR-99</strain>
    </source>
</reference>
<dbReference type="SUPFAM" id="SSF47616">
    <property type="entry name" value="GST C-terminal domain-like"/>
    <property type="match status" value="1"/>
</dbReference>
<dbReference type="SUPFAM" id="SSF52833">
    <property type="entry name" value="Thioredoxin-like"/>
    <property type="match status" value="1"/>
</dbReference>
<dbReference type="Pfam" id="PF13417">
    <property type="entry name" value="GST_N_3"/>
    <property type="match status" value="1"/>
</dbReference>
<proteinExistence type="predicted"/>
<accession>A0A7V8U8N3</accession>
<dbReference type="Proteomes" id="UP000589292">
    <property type="component" value="Unassembled WGS sequence"/>
</dbReference>
<dbReference type="GO" id="GO:0016740">
    <property type="term" value="F:transferase activity"/>
    <property type="evidence" value="ECO:0007669"/>
    <property type="project" value="UniProtKB-KW"/>
</dbReference>
<dbReference type="Gene3D" id="1.20.1050.10">
    <property type="match status" value="1"/>
</dbReference>
<dbReference type="Gene3D" id="3.40.30.10">
    <property type="entry name" value="Glutaredoxin"/>
    <property type="match status" value="1"/>
</dbReference>
<dbReference type="CDD" id="cd03060">
    <property type="entry name" value="GST_N_Omega_like"/>
    <property type="match status" value="1"/>
</dbReference>
<dbReference type="InterPro" id="IPR036282">
    <property type="entry name" value="Glutathione-S-Trfase_C_sf"/>
</dbReference>
<dbReference type="AlphaFoldDB" id="A0A7V8U8N3"/>
<sequence>MTALPILYSFRRCPFAMRARMALLVSGRSVELREILLRAKPQAMLDASPKGTVPVLVLPDTRVIDQSLDIMRWALARHDPEGWLRGDDAELIERFDGPFKHHLDRYKYPGRHGSDPIEHRTAGLEHLESLEQRLAASAFLCGSTRTLADIALFPFIRQFAATDQAWFDAQPLPQMHGWLAGLIGSDLFASVMLRLPPWQPGDAPTVFATG</sequence>
<dbReference type="PANTHER" id="PTHR43968">
    <property type="match status" value="1"/>
</dbReference>
<dbReference type="CDD" id="cd03196">
    <property type="entry name" value="GST_C_5"/>
    <property type="match status" value="1"/>
</dbReference>
<keyword evidence="3" id="KW-1185">Reference proteome</keyword>
<keyword evidence="2" id="KW-0808">Transferase</keyword>
<dbReference type="InterPro" id="IPR050983">
    <property type="entry name" value="GST_Omega/HSP26"/>
</dbReference>
<evidence type="ECO:0000313" key="2">
    <source>
        <dbReference type="EMBL" id="MBA1374228.1"/>
    </source>
</evidence>